<dbReference type="SMART" id="SM00131">
    <property type="entry name" value="KU"/>
    <property type="match status" value="3"/>
</dbReference>
<protein>
    <recommendedName>
        <fullName evidence="1">BPTI/Kunitz inhibitor domain-containing protein</fullName>
    </recommendedName>
</protein>
<dbReference type="PROSITE" id="PS50279">
    <property type="entry name" value="BPTI_KUNITZ_2"/>
    <property type="match status" value="3"/>
</dbReference>
<comment type="caution">
    <text evidence="2">The sequence shown here is derived from an EMBL/GenBank/DDBJ whole genome shotgun (WGS) entry which is preliminary data.</text>
</comment>
<feature type="domain" description="BPTI/Kunitz inhibitor" evidence="1">
    <location>
        <begin position="74"/>
        <end position="127"/>
    </location>
</feature>
<feature type="domain" description="BPTI/Kunitz inhibitor" evidence="1">
    <location>
        <begin position="242"/>
        <end position="293"/>
    </location>
</feature>
<dbReference type="SUPFAM" id="SSF57362">
    <property type="entry name" value="BPTI-like"/>
    <property type="match status" value="3"/>
</dbReference>
<dbReference type="CDD" id="cd22593">
    <property type="entry name" value="Kunitz_conkunitzin"/>
    <property type="match status" value="1"/>
</dbReference>
<keyword evidence="3" id="KW-1185">Reference proteome</keyword>
<dbReference type="InterPro" id="IPR020901">
    <property type="entry name" value="Prtase_inh_Kunz-CS"/>
</dbReference>
<dbReference type="SMART" id="SM00289">
    <property type="entry name" value="WR1"/>
    <property type="match status" value="4"/>
</dbReference>
<evidence type="ECO:0000313" key="2">
    <source>
        <dbReference type="EMBL" id="CAJ0598612.1"/>
    </source>
</evidence>
<evidence type="ECO:0000259" key="1">
    <source>
        <dbReference type="PROSITE" id="PS50279"/>
    </source>
</evidence>
<dbReference type="Pfam" id="PF14625">
    <property type="entry name" value="Lustrin_cystein"/>
    <property type="match status" value="3"/>
</dbReference>
<dbReference type="PROSITE" id="PS00280">
    <property type="entry name" value="BPTI_KUNITZ_1"/>
    <property type="match status" value="1"/>
</dbReference>
<dbReference type="Gene3D" id="4.10.410.10">
    <property type="entry name" value="Pancreatic trypsin inhibitor Kunitz domain"/>
    <property type="match status" value="3"/>
</dbReference>
<dbReference type="InterPro" id="IPR006150">
    <property type="entry name" value="Cys_repeat_1"/>
</dbReference>
<dbReference type="InterPro" id="IPR028150">
    <property type="entry name" value="Lustrin_cystein"/>
</dbReference>
<dbReference type="GO" id="GO:0004867">
    <property type="term" value="F:serine-type endopeptidase inhibitor activity"/>
    <property type="evidence" value="ECO:0007669"/>
    <property type="project" value="InterPro"/>
</dbReference>
<dbReference type="InterPro" id="IPR002223">
    <property type="entry name" value="Kunitz_BPTI"/>
</dbReference>
<dbReference type="PANTHER" id="PTHR46339">
    <property type="entry name" value="PROTEIN CBG15282-RELATED"/>
    <property type="match status" value="1"/>
</dbReference>
<gene>
    <name evidence="2" type="ORF">CYNAS_LOCUS10595</name>
</gene>
<name>A0AA36M6G3_CYLNA</name>
<dbReference type="InterPro" id="IPR036880">
    <property type="entry name" value="Kunitz_BPTI_sf"/>
</dbReference>
<proteinExistence type="predicted"/>
<organism evidence="2 3">
    <name type="scientific">Cylicocyclus nassatus</name>
    <name type="common">Nematode worm</name>
    <dbReference type="NCBI Taxonomy" id="53992"/>
    <lineage>
        <taxon>Eukaryota</taxon>
        <taxon>Metazoa</taxon>
        <taxon>Ecdysozoa</taxon>
        <taxon>Nematoda</taxon>
        <taxon>Chromadorea</taxon>
        <taxon>Rhabditida</taxon>
        <taxon>Rhabditina</taxon>
        <taxon>Rhabditomorpha</taxon>
        <taxon>Strongyloidea</taxon>
        <taxon>Strongylidae</taxon>
        <taxon>Cylicocyclus</taxon>
    </lineage>
</organism>
<accession>A0AA36M6G3</accession>
<evidence type="ECO:0000313" key="3">
    <source>
        <dbReference type="Proteomes" id="UP001176961"/>
    </source>
</evidence>
<dbReference type="Pfam" id="PF00014">
    <property type="entry name" value="Kunitz_BPTI"/>
    <property type="match status" value="3"/>
</dbReference>
<sequence>MQMSGAATGCENQRRNGECPTNGQNSLLYNRDTNTPSTCTILNSDSWEFIGCDDFPEVYNCIDGLCCPTKALTCIQPLNYGNQGSSSSPTSRWYYDSITSSCQTFPFSGAGGNSNNFPTKGLCESYCLTEYICSLPMQSGRKCGQNVALRWYFDEATNLCRSFHFEGCDGNINNFPTKESCEELCPKLGTFCPFGGDYHRSADGYPLACGKSEQCPSRYECVALTHAEGSTNFCCPSRLSICSQSKDEGSACGQPSRRYYFDANTQHCKPMMFLGCGGNSNRFSTADACRNFCASSGVCPDGLQQLSDPRTLLPSPCRGNRHDACPHSFHCLLHPLKKRHFCCGPKKQNDLCPIGSRLIRLGSGDPMGCNAHARCPIGADCHGSSSAHSGICCKNLLNGAENSVIFPVF</sequence>
<dbReference type="AlphaFoldDB" id="A0AA36M6G3"/>
<feature type="domain" description="BPTI/Kunitz inhibitor" evidence="1">
    <location>
        <begin position="133"/>
        <end position="185"/>
    </location>
</feature>
<reference evidence="2" key="1">
    <citation type="submission" date="2023-07" db="EMBL/GenBank/DDBJ databases">
        <authorList>
            <consortium name="CYATHOMIX"/>
        </authorList>
    </citation>
    <scope>NUCLEOTIDE SEQUENCE</scope>
    <source>
        <strain evidence="2">N/A</strain>
    </source>
</reference>
<dbReference type="InterPro" id="IPR053014">
    <property type="entry name" value="Cuticle_assoc_divergent"/>
</dbReference>
<dbReference type="Proteomes" id="UP001176961">
    <property type="component" value="Unassembled WGS sequence"/>
</dbReference>
<dbReference type="CDD" id="cd00109">
    <property type="entry name" value="Kunitz-type"/>
    <property type="match status" value="1"/>
</dbReference>
<dbReference type="EMBL" id="CATQJL010000223">
    <property type="protein sequence ID" value="CAJ0598612.1"/>
    <property type="molecule type" value="Genomic_DNA"/>
</dbReference>